<comment type="caution">
    <text evidence="2">The sequence shown here is derived from an EMBL/GenBank/DDBJ whole genome shotgun (WGS) entry which is preliminary data.</text>
</comment>
<sequence length="100" mass="10191">MHNISLALDGAWKVLLVSLALGAGLPALFAIGIKAMAFGTGGDAETDHAAPHPVGRVVAMVCFAVVVAVALLGILFIVASGMGKALSFEHIYPTIVDKGH</sequence>
<evidence type="ECO:0000256" key="1">
    <source>
        <dbReference type="SAM" id="Phobius"/>
    </source>
</evidence>
<evidence type="ECO:0000313" key="2">
    <source>
        <dbReference type="EMBL" id="NNG37045.1"/>
    </source>
</evidence>
<feature type="transmembrane region" description="Helical" evidence="1">
    <location>
        <begin position="57"/>
        <end position="79"/>
    </location>
</feature>
<keyword evidence="1" id="KW-1133">Transmembrane helix</keyword>
<keyword evidence="1" id="KW-0812">Transmembrane</keyword>
<organism evidence="2 3">
    <name type="scientific">Nakamurella aerolata</name>
    <dbReference type="NCBI Taxonomy" id="1656892"/>
    <lineage>
        <taxon>Bacteria</taxon>
        <taxon>Bacillati</taxon>
        <taxon>Actinomycetota</taxon>
        <taxon>Actinomycetes</taxon>
        <taxon>Nakamurellales</taxon>
        <taxon>Nakamurellaceae</taxon>
        <taxon>Nakamurella</taxon>
    </lineage>
</organism>
<dbReference type="AlphaFoldDB" id="A0A849A924"/>
<dbReference type="RefSeq" id="WP_171200738.1">
    <property type="nucleotide sequence ID" value="NZ_JABEND010000009.1"/>
</dbReference>
<reference evidence="2 3" key="1">
    <citation type="submission" date="2020-05" db="EMBL/GenBank/DDBJ databases">
        <title>Nakamurella sp. DB0629 isolated from air conditioner.</title>
        <authorList>
            <person name="Kim D.H."/>
            <person name="Kim D.-U."/>
        </authorList>
    </citation>
    <scope>NUCLEOTIDE SEQUENCE [LARGE SCALE GENOMIC DNA]</scope>
    <source>
        <strain evidence="2 3">DB0629</strain>
    </source>
</reference>
<evidence type="ECO:0000313" key="3">
    <source>
        <dbReference type="Proteomes" id="UP000562984"/>
    </source>
</evidence>
<feature type="transmembrane region" description="Helical" evidence="1">
    <location>
        <begin position="12"/>
        <end position="37"/>
    </location>
</feature>
<accession>A0A849A924</accession>
<proteinExistence type="predicted"/>
<dbReference type="EMBL" id="JABEND010000009">
    <property type="protein sequence ID" value="NNG37045.1"/>
    <property type="molecule type" value="Genomic_DNA"/>
</dbReference>
<name>A0A849A924_9ACTN</name>
<evidence type="ECO:0008006" key="4">
    <source>
        <dbReference type="Google" id="ProtNLM"/>
    </source>
</evidence>
<dbReference type="Proteomes" id="UP000562984">
    <property type="component" value="Unassembled WGS sequence"/>
</dbReference>
<gene>
    <name evidence="2" type="ORF">HKD39_15275</name>
</gene>
<keyword evidence="3" id="KW-1185">Reference proteome</keyword>
<protein>
    <recommendedName>
        <fullName evidence="4">Transmembrane protein</fullName>
    </recommendedName>
</protein>
<keyword evidence="1" id="KW-0472">Membrane</keyword>